<dbReference type="SUPFAM" id="SSF54292">
    <property type="entry name" value="2Fe-2S ferredoxin-like"/>
    <property type="match status" value="1"/>
</dbReference>
<dbReference type="Gene3D" id="3.10.20.30">
    <property type="match status" value="1"/>
</dbReference>
<comment type="caution">
    <text evidence="5">The sequence shown here is derived from an EMBL/GenBank/DDBJ whole genome shotgun (WGS) entry which is preliminary data.</text>
</comment>
<keyword evidence="1" id="KW-0001">2Fe-2S</keyword>
<dbReference type="AlphaFoldDB" id="A0A836CC75"/>
<feature type="region of interest" description="Disordered" evidence="3">
    <location>
        <begin position="133"/>
        <end position="156"/>
    </location>
</feature>
<name>A0A836CC75_9STRA</name>
<dbReference type="EMBL" id="JAFCMP010000401">
    <property type="protein sequence ID" value="KAG5180222.1"/>
    <property type="molecule type" value="Genomic_DNA"/>
</dbReference>
<dbReference type="GO" id="GO:0051537">
    <property type="term" value="F:2 iron, 2 sulfur cluster binding"/>
    <property type="evidence" value="ECO:0007669"/>
    <property type="project" value="UniProtKB-KW"/>
</dbReference>
<dbReference type="Proteomes" id="UP000664859">
    <property type="component" value="Unassembled WGS sequence"/>
</dbReference>
<keyword evidence="2" id="KW-0411">Iron-sulfur</keyword>
<feature type="domain" description="2Fe-2S ferredoxin-type" evidence="4">
    <location>
        <begin position="31"/>
        <end position="84"/>
    </location>
</feature>
<keyword evidence="1" id="KW-0408">Iron</keyword>
<keyword evidence="1" id="KW-0479">Metal-binding</keyword>
<evidence type="ECO:0000313" key="5">
    <source>
        <dbReference type="EMBL" id="KAG5180222.1"/>
    </source>
</evidence>
<evidence type="ECO:0000256" key="1">
    <source>
        <dbReference type="ARBA" id="ARBA00022714"/>
    </source>
</evidence>
<dbReference type="InterPro" id="IPR001041">
    <property type="entry name" value="2Fe-2S_ferredoxin-type"/>
</dbReference>
<evidence type="ECO:0000313" key="6">
    <source>
        <dbReference type="Proteomes" id="UP000664859"/>
    </source>
</evidence>
<sequence length="156" mass="16945">MAAKLGLQAGAPDAGTGMAKVSFRGKIVEVFNCRGLSACGTCAVHITKGKVYPETWNIHEQLRLRLPPFTCTANRDDLRLACQVEVVEDIEVLKCDGLWGQGTAPSREPAEDFKAYLGEGEFLLDMAQSGFRRPNPRVTLHKRAEGAAGDAADKRD</sequence>
<accession>A0A836CC75</accession>
<evidence type="ECO:0000256" key="2">
    <source>
        <dbReference type="ARBA" id="ARBA00023014"/>
    </source>
</evidence>
<reference evidence="5" key="1">
    <citation type="submission" date="2021-02" db="EMBL/GenBank/DDBJ databases">
        <title>First Annotated Genome of the Yellow-green Alga Tribonema minus.</title>
        <authorList>
            <person name="Mahan K.M."/>
        </authorList>
    </citation>
    <scope>NUCLEOTIDE SEQUENCE</scope>
    <source>
        <strain evidence="5">UTEX B ZZ1240</strain>
    </source>
</reference>
<dbReference type="CDD" id="cd00207">
    <property type="entry name" value="fer2"/>
    <property type="match status" value="1"/>
</dbReference>
<evidence type="ECO:0000259" key="4">
    <source>
        <dbReference type="Pfam" id="PF00111"/>
    </source>
</evidence>
<dbReference type="InterPro" id="IPR012675">
    <property type="entry name" value="Beta-grasp_dom_sf"/>
</dbReference>
<organism evidence="5 6">
    <name type="scientific">Tribonema minus</name>
    <dbReference type="NCBI Taxonomy" id="303371"/>
    <lineage>
        <taxon>Eukaryota</taxon>
        <taxon>Sar</taxon>
        <taxon>Stramenopiles</taxon>
        <taxon>Ochrophyta</taxon>
        <taxon>PX clade</taxon>
        <taxon>Xanthophyceae</taxon>
        <taxon>Tribonematales</taxon>
        <taxon>Tribonemataceae</taxon>
        <taxon>Tribonema</taxon>
    </lineage>
</organism>
<dbReference type="OrthoDB" id="5987010at2759"/>
<protein>
    <recommendedName>
        <fullName evidence="4">2Fe-2S ferredoxin-type domain-containing protein</fullName>
    </recommendedName>
</protein>
<evidence type="ECO:0000256" key="3">
    <source>
        <dbReference type="SAM" id="MobiDB-lite"/>
    </source>
</evidence>
<gene>
    <name evidence="5" type="ORF">JKP88DRAFT_279638</name>
</gene>
<dbReference type="InterPro" id="IPR036010">
    <property type="entry name" value="2Fe-2S_ferredoxin-like_sf"/>
</dbReference>
<dbReference type="Pfam" id="PF00111">
    <property type="entry name" value="Fer2"/>
    <property type="match status" value="1"/>
</dbReference>
<proteinExistence type="predicted"/>
<keyword evidence="6" id="KW-1185">Reference proteome</keyword>